<name>K3YLW9_SETIT</name>
<feature type="transmembrane region" description="Helical" evidence="1">
    <location>
        <begin position="50"/>
        <end position="71"/>
    </location>
</feature>
<reference evidence="2" key="2">
    <citation type="submission" date="2018-08" db="UniProtKB">
        <authorList>
            <consortium name="EnsemblPlants"/>
        </authorList>
    </citation>
    <scope>IDENTIFICATION</scope>
    <source>
        <strain evidence="2">Yugu1</strain>
    </source>
</reference>
<evidence type="ECO:0000256" key="1">
    <source>
        <dbReference type="SAM" id="Phobius"/>
    </source>
</evidence>
<feature type="transmembrane region" description="Helical" evidence="1">
    <location>
        <begin position="20"/>
        <end position="43"/>
    </location>
</feature>
<evidence type="ECO:0000313" key="2">
    <source>
        <dbReference type="EnsemblPlants" id="KQL01808"/>
    </source>
</evidence>
<keyword evidence="3" id="KW-1185">Reference proteome</keyword>
<dbReference type="Gramene" id="KQL01808">
    <property type="protein sequence ID" value="KQL01808"/>
    <property type="gene ID" value="SETIT_015245mg"/>
</dbReference>
<dbReference type="HOGENOM" id="CLU_2562737_0_0_1"/>
<keyword evidence="1" id="KW-0812">Transmembrane</keyword>
<dbReference type="EMBL" id="AGNK02003848">
    <property type="status" value="NOT_ANNOTATED_CDS"/>
    <property type="molecule type" value="Genomic_DNA"/>
</dbReference>
<keyword evidence="1" id="KW-1133">Transmembrane helix</keyword>
<dbReference type="AlphaFoldDB" id="K3YLW9"/>
<keyword evidence="1" id="KW-0472">Membrane</keyword>
<dbReference type="InParanoid" id="K3YLW9"/>
<evidence type="ECO:0000313" key="3">
    <source>
        <dbReference type="Proteomes" id="UP000004995"/>
    </source>
</evidence>
<sequence length="82" mass="8905">MIGALTWEIILQDSTVLGLLGLFSSVLLIVIAGPVFMGLLPVVEPQRMRIAYALLDVGTLGSMAMSCFIMLPSLALKLWRLD</sequence>
<reference evidence="3" key="1">
    <citation type="journal article" date="2012" name="Nat. Biotechnol.">
        <title>Reference genome sequence of the model plant Setaria.</title>
        <authorList>
            <person name="Bennetzen J.L."/>
            <person name="Schmutz J."/>
            <person name="Wang H."/>
            <person name="Percifield R."/>
            <person name="Hawkins J."/>
            <person name="Pontaroli A.C."/>
            <person name="Estep M."/>
            <person name="Feng L."/>
            <person name="Vaughn J.N."/>
            <person name="Grimwood J."/>
            <person name="Jenkins J."/>
            <person name="Barry K."/>
            <person name="Lindquist E."/>
            <person name="Hellsten U."/>
            <person name="Deshpande S."/>
            <person name="Wang X."/>
            <person name="Wu X."/>
            <person name="Mitros T."/>
            <person name="Triplett J."/>
            <person name="Yang X."/>
            <person name="Ye C.Y."/>
            <person name="Mauro-Herrera M."/>
            <person name="Wang L."/>
            <person name="Li P."/>
            <person name="Sharma M."/>
            <person name="Sharma R."/>
            <person name="Ronald P.C."/>
            <person name="Panaud O."/>
            <person name="Kellogg E.A."/>
            <person name="Brutnell T.P."/>
            <person name="Doust A.N."/>
            <person name="Tuskan G.A."/>
            <person name="Rokhsar D."/>
            <person name="Devos K.M."/>
        </authorList>
    </citation>
    <scope>NUCLEOTIDE SEQUENCE [LARGE SCALE GENOMIC DNA]</scope>
    <source>
        <strain evidence="3">cv. Yugu1</strain>
    </source>
</reference>
<organism evidence="2 3">
    <name type="scientific">Setaria italica</name>
    <name type="common">Foxtail millet</name>
    <name type="synonym">Panicum italicum</name>
    <dbReference type="NCBI Taxonomy" id="4555"/>
    <lineage>
        <taxon>Eukaryota</taxon>
        <taxon>Viridiplantae</taxon>
        <taxon>Streptophyta</taxon>
        <taxon>Embryophyta</taxon>
        <taxon>Tracheophyta</taxon>
        <taxon>Spermatophyta</taxon>
        <taxon>Magnoliopsida</taxon>
        <taxon>Liliopsida</taxon>
        <taxon>Poales</taxon>
        <taxon>Poaceae</taxon>
        <taxon>PACMAD clade</taxon>
        <taxon>Panicoideae</taxon>
        <taxon>Panicodae</taxon>
        <taxon>Paniceae</taxon>
        <taxon>Cenchrinae</taxon>
        <taxon>Setaria</taxon>
    </lineage>
</organism>
<dbReference type="EnsemblPlants" id="KQL01808">
    <property type="protein sequence ID" value="KQL01808"/>
    <property type="gene ID" value="SETIT_015245mg"/>
</dbReference>
<proteinExistence type="predicted"/>
<protein>
    <submittedName>
        <fullName evidence="2">Uncharacterized protein</fullName>
    </submittedName>
</protein>
<accession>K3YLW9</accession>
<dbReference type="Proteomes" id="UP000004995">
    <property type="component" value="Unassembled WGS sequence"/>
</dbReference>